<comment type="caution">
    <text evidence="2">The sequence shown here is derived from an EMBL/GenBank/DDBJ whole genome shotgun (WGS) entry which is preliminary data.</text>
</comment>
<keyword evidence="1" id="KW-0472">Membrane</keyword>
<evidence type="ECO:0000313" key="3">
    <source>
        <dbReference type="Proteomes" id="UP000765509"/>
    </source>
</evidence>
<accession>A0A9Q3KEA5</accession>
<dbReference type="AlphaFoldDB" id="A0A9Q3KEA5"/>
<feature type="transmembrane region" description="Helical" evidence="1">
    <location>
        <begin position="231"/>
        <end position="252"/>
    </location>
</feature>
<protein>
    <submittedName>
        <fullName evidence="2">Uncharacterized protein</fullName>
    </submittedName>
</protein>
<sequence>MAIVNIINPPDRLSLRYYSIISHVAQLTSYPWQSPQGRENFAMTVKLIYDGPKPTNSNALLFHVHTLWNSTYYMLEKALCLREAYNQYCSPESMKSFCVTPIEWEKVEVTACQKYNVEPIEASSLTKYLMLLLCKTAVICASILDPHFKMKFFTAHDTALAQFGTSANALAKSFEGKAQKQCTRVNNPPPEPEFNGQSGLFDKMYSARWLKGGTVESEIQRFLAEALNPNLLIYSYFGSPVVAFSHIFLSWLTHI</sequence>
<dbReference type="Proteomes" id="UP000765509">
    <property type="component" value="Unassembled WGS sequence"/>
</dbReference>
<evidence type="ECO:0000313" key="2">
    <source>
        <dbReference type="EMBL" id="MBW0579803.1"/>
    </source>
</evidence>
<proteinExistence type="predicted"/>
<dbReference type="EMBL" id="AVOT02105949">
    <property type="protein sequence ID" value="MBW0579803.1"/>
    <property type="molecule type" value="Genomic_DNA"/>
</dbReference>
<keyword evidence="1" id="KW-1133">Transmembrane helix</keyword>
<dbReference type="OrthoDB" id="2505635at2759"/>
<reference evidence="2" key="1">
    <citation type="submission" date="2021-03" db="EMBL/GenBank/DDBJ databases">
        <title>Draft genome sequence of rust myrtle Austropuccinia psidii MF-1, a brazilian biotype.</title>
        <authorList>
            <person name="Quecine M.C."/>
            <person name="Pachon D.M.R."/>
            <person name="Bonatelli M.L."/>
            <person name="Correr F.H."/>
            <person name="Franceschini L.M."/>
            <person name="Leite T.F."/>
            <person name="Margarido G.R.A."/>
            <person name="Almeida C.A."/>
            <person name="Ferrarezi J.A."/>
            <person name="Labate C.A."/>
        </authorList>
    </citation>
    <scope>NUCLEOTIDE SEQUENCE</scope>
    <source>
        <strain evidence="2">MF-1</strain>
    </source>
</reference>
<organism evidence="2 3">
    <name type="scientific">Austropuccinia psidii MF-1</name>
    <dbReference type="NCBI Taxonomy" id="1389203"/>
    <lineage>
        <taxon>Eukaryota</taxon>
        <taxon>Fungi</taxon>
        <taxon>Dikarya</taxon>
        <taxon>Basidiomycota</taxon>
        <taxon>Pucciniomycotina</taxon>
        <taxon>Pucciniomycetes</taxon>
        <taxon>Pucciniales</taxon>
        <taxon>Sphaerophragmiaceae</taxon>
        <taxon>Austropuccinia</taxon>
    </lineage>
</organism>
<evidence type="ECO:0000256" key="1">
    <source>
        <dbReference type="SAM" id="Phobius"/>
    </source>
</evidence>
<gene>
    <name evidence="2" type="ORF">O181_119518</name>
</gene>
<keyword evidence="1" id="KW-0812">Transmembrane</keyword>
<keyword evidence="3" id="KW-1185">Reference proteome</keyword>
<name>A0A9Q3KEA5_9BASI</name>